<dbReference type="Proteomes" id="UP000823772">
    <property type="component" value="Unassembled WGS sequence"/>
</dbReference>
<evidence type="ECO:0000256" key="1">
    <source>
        <dbReference type="ARBA" id="ARBA00004370"/>
    </source>
</evidence>
<reference evidence="6" key="1">
    <citation type="submission" date="2020-10" db="EMBL/GenBank/DDBJ databases">
        <authorList>
            <person name="Gilroy R."/>
        </authorList>
    </citation>
    <scope>NUCLEOTIDE SEQUENCE</scope>
    <source>
        <strain evidence="6">B3-2255</strain>
    </source>
</reference>
<comment type="caution">
    <text evidence="6">The sequence shown here is derived from an EMBL/GenBank/DDBJ whole genome shotgun (WGS) entry which is preliminary data.</text>
</comment>
<evidence type="ECO:0000256" key="3">
    <source>
        <dbReference type="ARBA" id="ARBA00022989"/>
    </source>
</evidence>
<organism evidence="6 7">
    <name type="scientific">Candidatus Merdivivens faecigallinarum</name>
    <dbReference type="NCBI Taxonomy" id="2840871"/>
    <lineage>
        <taxon>Bacteria</taxon>
        <taxon>Pseudomonadati</taxon>
        <taxon>Bacteroidota</taxon>
        <taxon>Bacteroidia</taxon>
        <taxon>Bacteroidales</taxon>
        <taxon>Muribaculaceae</taxon>
        <taxon>Muribaculaceae incertae sedis</taxon>
        <taxon>Candidatus Merdivivens</taxon>
    </lineage>
</organism>
<dbReference type="PANTHER" id="PTHR14948">
    <property type="entry name" value="NG5"/>
    <property type="match status" value="1"/>
</dbReference>
<proteinExistence type="predicted"/>
<evidence type="ECO:0000256" key="2">
    <source>
        <dbReference type="ARBA" id="ARBA00022692"/>
    </source>
</evidence>
<evidence type="ECO:0000313" key="7">
    <source>
        <dbReference type="Proteomes" id="UP000823772"/>
    </source>
</evidence>
<dbReference type="InterPro" id="IPR007593">
    <property type="entry name" value="CD225/Dispanin_fam"/>
</dbReference>
<protein>
    <submittedName>
        <fullName evidence="6">CD225/dispanin family protein</fullName>
    </submittedName>
</protein>
<keyword evidence="3 5" id="KW-1133">Transmembrane helix</keyword>
<accession>A0A9D9J156</accession>
<dbReference type="PANTHER" id="PTHR14948:SF44">
    <property type="entry name" value="PROLINE-RICH TRANSMEMBRANE PROTEIN 1-LIKE"/>
    <property type="match status" value="1"/>
</dbReference>
<evidence type="ECO:0000313" key="6">
    <source>
        <dbReference type="EMBL" id="MBO8481926.1"/>
    </source>
</evidence>
<dbReference type="GO" id="GO:0016020">
    <property type="term" value="C:membrane"/>
    <property type="evidence" value="ECO:0007669"/>
    <property type="project" value="UniProtKB-SubCell"/>
</dbReference>
<name>A0A9D9J156_9BACT</name>
<dbReference type="AlphaFoldDB" id="A0A9D9J156"/>
<keyword evidence="2 5" id="KW-0812">Transmembrane</keyword>
<comment type="subcellular location">
    <subcellularLocation>
        <location evidence="1">Membrane</location>
    </subcellularLocation>
</comment>
<feature type="transmembrane region" description="Helical" evidence="5">
    <location>
        <begin position="66"/>
        <end position="91"/>
    </location>
</feature>
<dbReference type="EMBL" id="JADILY010000106">
    <property type="protein sequence ID" value="MBO8481926.1"/>
    <property type="molecule type" value="Genomic_DNA"/>
</dbReference>
<sequence length="103" mass="11537">MEIYEQNNNRYYNAPPRPKTWLASSILTTIFCCLPFGIVGIVYAAQVSANYEAGRYEEAERASRIARNWTIASFLFGGGLYLICLLLYLIFGISLLTLSGITV</sequence>
<reference evidence="6" key="2">
    <citation type="journal article" date="2021" name="PeerJ">
        <title>Extensive microbial diversity within the chicken gut microbiome revealed by metagenomics and culture.</title>
        <authorList>
            <person name="Gilroy R."/>
            <person name="Ravi A."/>
            <person name="Getino M."/>
            <person name="Pursley I."/>
            <person name="Horton D.L."/>
            <person name="Alikhan N.F."/>
            <person name="Baker D."/>
            <person name="Gharbi K."/>
            <person name="Hall N."/>
            <person name="Watson M."/>
            <person name="Adriaenssens E.M."/>
            <person name="Foster-Nyarko E."/>
            <person name="Jarju S."/>
            <person name="Secka A."/>
            <person name="Antonio M."/>
            <person name="Oren A."/>
            <person name="Chaudhuri R.R."/>
            <person name="La Ragione R."/>
            <person name="Hildebrand F."/>
            <person name="Pallen M.J."/>
        </authorList>
    </citation>
    <scope>NUCLEOTIDE SEQUENCE</scope>
    <source>
        <strain evidence="6">B3-2255</strain>
    </source>
</reference>
<evidence type="ECO:0000256" key="4">
    <source>
        <dbReference type="ARBA" id="ARBA00023136"/>
    </source>
</evidence>
<dbReference type="Pfam" id="PF04505">
    <property type="entry name" value="CD225"/>
    <property type="match status" value="1"/>
</dbReference>
<keyword evidence="4 5" id="KW-0472">Membrane</keyword>
<gene>
    <name evidence="6" type="ORF">IAC87_05205</name>
</gene>
<dbReference type="InterPro" id="IPR051423">
    <property type="entry name" value="CD225/Dispanin"/>
</dbReference>
<feature type="transmembrane region" description="Helical" evidence="5">
    <location>
        <begin position="20"/>
        <end position="45"/>
    </location>
</feature>
<evidence type="ECO:0000256" key="5">
    <source>
        <dbReference type="SAM" id="Phobius"/>
    </source>
</evidence>